<gene>
    <name evidence="1" type="ORF">AKO1_011611</name>
</gene>
<keyword evidence="2" id="KW-1185">Reference proteome</keyword>
<name>A0AAW2Z6N8_9EUKA</name>
<evidence type="ECO:0008006" key="3">
    <source>
        <dbReference type="Google" id="ProtNLM"/>
    </source>
</evidence>
<comment type="caution">
    <text evidence="1">The sequence shown here is derived from an EMBL/GenBank/DDBJ whole genome shotgun (WGS) entry which is preliminary data.</text>
</comment>
<dbReference type="Proteomes" id="UP001431209">
    <property type="component" value="Unassembled WGS sequence"/>
</dbReference>
<dbReference type="PANTHER" id="PTHR37827">
    <property type="entry name" value="TUDOR DOMAIN-CONTAINING PROTEIN"/>
    <property type="match status" value="1"/>
</dbReference>
<proteinExistence type="predicted"/>
<organism evidence="1 2">
    <name type="scientific">Acrasis kona</name>
    <dbReference type="NCBI Taxonomy" id="1008807"/>
    <lineage>
        <taxon>Eukaryota</taxon>
        <taxon>Discoba</taxon>
        <taxon>Heterolobosea</taxon>
        <taxon>Tetramitia</taxon>
        <taxon>Eutetramitia</taxon>
        <taxon>Acrasidae</taxon>
        <taxon>Acrasis</taxon>
    </lineage>
</organism>
<evidence type="ECO:0000313" key="2">
    <source>
        <dbReference type="Proteomes" id="UP001431209"/>
    </source>
</evidence>
<dbReference type="AlphaFoldDB" id="A0AAW2Z6N8"/>
<evidence type="ECO:0000313" key="1">
    <source>
        <dbReference type="EMBL" id="KAL0484590.1"/>
    </source>
</evidence>
<reference evidence="1 2" key="1">
    <citation type="submission" date="2024-03" db="EMBL/GenBank/DDBJ databases">
        <title>The Acrasis kona genome and developmental transcriptomes reveal deep origins of eukaryotic multicellular pathways.</title>
        <authorList>
            <person name="Sheikh S."/>
            <person name="Fu C.-J."/>
            <person name="Brown M.W."/>
            <person name="Baldauf S.L."/>
        </authorList>
    </citation>
    <scope>NUCLEOTIDE SEQUENCE [LARGE SCALE GENOMIC DNA]</scope>
    <source>
        <strain evidence="1 2">ATCC MYA-3509</strain>
    </source>
</reference>
<sequence>MATAVIEALNIDRIKNVILEEQPQLKDDEDTTLFLSEEIFRDKSRSLQSPQTLVEAIGEHLINFGVCTDEKDVNFVCETLFEELSKEVPEEEDDDEGYNSDRTYDDGECILCERVMPLTFHHLIPRCTHKKVNKHGEFTKKELNRGIMVCRPCHSALHRFIDEDTMANDYNTLDRLLEHENVQSWIPYASKLKEVSKSDASLYHSGKLKYKK</sequence>
<dbReference type="EMBL" id="JAOPGA020001054">
    <property type="protein sequence ID" value="KAL0484590.1"/>
    <property type="molecule type" value="Genomic_DNA"/>
</dbReference>
<accession>A0AAW2Z6N8</accession>
<dbReference type="PANTHER" id="PTHR37827:SF1">
    <property type="entry name" value="HNH DOMAIN-CONTAINING PROTEIN"/>
    <property type="match status" value="1"/>
</dbReference>
<protein>
    <recommendedName>
        <fullName evidence="3">HNH endonuclease</fullName>
    </recommendedName>
</protein>